<dbReference type="EMBL" id="MH170055">
    <property type="protein sequence ID" value="AXS01039.1"/>
    <property type="molecule type" value="Genomic_DNA"/>
</dbReference>
<proteinExistence type="predicted"/>
<reference evidence="2" key="3">
    <citation type="journal article" date="2018" name="PLoS ONE">
        <title>Genomic analysis of an Argentinean isolate of Spodoptera frugiperda granulovirus reveals that various baculoviruses code for Lef-7 proteins with three F-box domains.</title>
        <authorList>
            <person name="Ferrelli M.L."/>
            <person name="Pidre M.L."/>
            <person name="Ghiringhelli P.D."/>
            <person name="Torres S."/>
            <person name="Fabre M.L."/>
            <person name="Masson T."/>
            <person name="Cedola M.T."/>
            <person name="Sciocco-Cap A."/>
            <person name="Romanowski V."/>
        </authorList>
    </citation>
    <scope>NUCLEOTIDE SEQUENCE</scope>
    <source>
        <strain evidence="2">ARG</strain>
    </source>
</reference>
<keyword evidence="3" id="KW-1185">Reference proteome</keyword>
<protein>
    <submittedName>
        <fullName evidence="1">ORF020</fullName>
    </submittedName>
</protein>
<accession>A0A0C5AQ52</accession>
<dbReference type="RefSeq" id="YP_009121805.1">
    <property type="nucleotide sequence ID" value="NC_026511.1"/>
</dbReference>
<organism evidence="1 3">
    <name type="scientific">Spodoptera frugiperda granulovirus</name>
    <dbReference type="NCBI Taxonomy" id="307454"/>
    <lineage>
        <taxon>Viruses</taxon>
        <taxon>Viruses incertae sedis</taxon>
        <taxon>Naldaviricetes</taxon>
        <taxon>Lefavirales</taxon>
        <taxon>Baculoviridae</taxon>
        <taxon>Betabaculovirus</taxon>
        <taxon>Betabaculovirus spofrugiperdae</taxon>
    </lineage>
</organism>
<dbReference type="OrthoDB" id="24641at10239"/>
<name>A0A0C5AQ52_9BBAC</name>
<dbReference type="Proteomes" id="UP000201335">
    <property type="component" value="Segment"/>
</dbReference>
<sequence>MLGDVLVVNRIKKSIVVVAFDGNTLSIYQGSNKYIARKKNKLYKLGTYSVMYECYVKQKSDYIRHLISIISDHCINLSTSKSGPYQVLDDCVLIELHHMFRLTSHCIHKR</sequence>
<evidence type="ECO:0000313" key="2">
    <source>
        <dbReference type="EMBL" id="AXS01039.1"/>
    </source>
</evidence>
<dbReference type="KEGG" id="vg:23632022"/>
<evidence type="ECO:0000313" key="1">
    <source>
        <dbReference type="EMBL" id="AJK91681.1"/>
    </source>
</evidence>
<dbReference type="GeneID" id="23632022"/>
<dbReference type="EMBL" id="KM371112">
    <property type="protein sequence ID" value="AJK91681.1"/>
    <property type="molecule type" value="Genomic_DNA"/>
</dbReference>
<reference evidence="1" key="1">
    <citation type="submission" date="2014-08" db="EMBL/GenBank/DDBJ databases">
        <authorList>
            <person name="Cuartas Otalora P.E."/>
            <person name="Barrera Cubillos G.P."/>
            <person name="Barreto Hernandez E."/>
            <person name="Belaich M.N."/>
            <person name="Ghiringhelli P.D."/>
            <person name="Villamizar Rivero L.F."/>
        </authorList>
    </citation>
    <scope>NUCLEOTIDE SEQUENCE</scope>
    <source>
        <strain evidence="1">VG008</strain>
    </source>
</reference>
<evidence type="ECO:0000313" key="3">
    <source>
        <dbReference type="Proteomes" id="UP000201335"/>
    </source>
</evidence>
<reference evidence="1 3" key="2">
    <citation type="journal article" date="2015" name="Viruses">
        <title>The complete sequence of the first Spodoptera frugiperda Betabaculovirus genome: a natural multiple recombinant virus.</title>
        <authorList>
            <person name="Cuartas P.E."/>
            <person name="Barrera G.P."/>
            <person name="Belaich M.N."/>
            <person name="Barreto E."/>
            <person name="Ghiringhelli P.D."/>
            <person name="Villamizar L.F."/>
        </authorList>
    </citation>
    <scope>NUCLEOTIDE SEQUENCE [LARGE SCALE GENOMIC DNA]</scope>
    <source>
        <strain evidence="1">VG008</strain>
    </source>
</reference>